<protein>
    <submittedName>
        <fullName evidence="1">Uncharacterized protein</fullName>
    </submittedName>
</protein>
<reference evidence="2" key="1">
    <citation type="submission" date="2013-01" db="EMBL/GenBank/DDBJ databases">
        <title>Draft Genome Sequence of a Mulberry Tree, Morus notabilis C.K. Schneid.</title>
        <authorList>
            <person name="He N."/>
            <person name="Zhao S."/>
        </authorList>
    </citation>
    <scope>NUCLEOTIDE SEQUENCE</scope>
</reference>
<gene>
    <name evidence="1" type="ORF">L484_015428</name>
</gene>
<evidence type="ECO:0000313" key="1">
    <source>
        <dbReference type="EMBL" id="EXB77503.1"/>
    </source>
</evidence>
<accession>W9R9J6</accession>
<dbReference type="EMBL" id="KE344760">
    <property type="protein sequence ID" value="EXB77503.1"/>
    <property type="molecule type" value="Genomic_DNA"/>
</dbReference>
<proteinExistence type="predicted"/>
<dbReference type="Proteomes" id="UP000030645">
    <property type="component" value="Unassembled WGS sequence"/>
</dbReference>
<keyword evidence="2" id="KW-1185">Reference proteome</keyword>
<dbReference type="AlphaFoldDB" id="W9R9J6"/>
<name>W9R9J6_9ROSA</name>
<sequence>MLLNDHDDRGLMATATSLATAVQMLHERDDATGWRPFEGWISRHCCSRISLPRCKAVIALPSTFVVRRKRNIKVFMAINCQDNRKRF</sequence>
<organism evidence="1 2">
    <name type="scientific">Morus notabilis</name>
    <dbReference type="NCBI Taxonomy" id="981085"/>
    <lineage>
        <taxon>Eukaryota</taxon>
        <taxon>Viridiplantae</taxon>
        <taxon>Streptophyta</taxon>
        <taxon>Embryophyta</taxon>
        <taxon>Tracheophyta</taxon>
        <taxon>Spermatophyta</taxon>
        <taxon>Magnoliopsida</taxon>
        <taxon>eudicotyledons</taxon>
        <taxon>Gunneridae</taxon>
        <taxon>Pentapetalae</taxon>
        <taxon>rosids</taxon>
        <taxon>fabids</taxon>
        <taxon>Rosales</taxon>
        <taxon>Moraceae</taxon>
        <taxon>Moreae</taxon>
        <taxon>Morus</taxon>
    </lineage>
</organism>
<evidence type="ECO:0000313" key="2">
    <source>
        <dbReference type="Proteomes" id="UP000030645"/>
    </source>
</evidence>